<name>A0ABT8KN98_9BACT</name>
<dbReference type="EMBL" id="JAUJEA010000002">
    <property type="protein sequence ID" value="MDN5201183.1"/>
    <property type="molecule type" value="Genomic_DNA"/>
</dbReference>
<dbReference type="InterPro" id="IPR001315">
    <property type="entry name" value="CARD"/>
</dbReference>
<reference evidence="4" key="1">
    <citation type="submission" date="2023-06" db="EMBL/GenBank/DDBJ databases">
        <title>Genomic of Parafulvivirga corallium.</title>
        <authorList>
            <person name="Wang G."/>
        </authorList>
    </citation>
    <scope>NUCLEOTIDE SEQUENCE</scope>
    <source>
        <strain evidence="4">BMA10</strain>
    </source>
</reference>
<accession>A0ABT8KN98</accession>
<feature type="region of interest" description="Disordered" evidence="2">
    <location>
        <begin position="75"/>
        <end position="95"/>
    </location>
</feature>
<evidence type="ECO:0000256" key="1">
    <source>
        <dbReference type="SAM" id="Coils"/>
    </source>
</evidence>
<feature type="domain" description="CARD" evidence="3">
    <location>
        <begin position="34"/>
        <end position="109"/>
    </location>
</feature>
<evidence type="ECO:0000256" key="2">
    <source>
        <dbReference type="SAM" id="MobiDB-lite"/>
    </source>
</evidence>
<evidence type="ECO:0000259" key="3">
    <source>
        <dbReference type="PROSITE" id="PS50209"/>
    </source>
</evidence>
<gene>
    <name evidence="4" type="ORF">QQ008_07415</name>
</gene>
<protein>
    <recommendedName>
        <fullName evidence="3">CARD domain-containing protein</fullName>
    </recommendedName>
</protein>
<organism evidence="4 5">
    <name type="scientific">Splendidivirga corallicola</name>
    <dbReference type="NCBI Taxonomy" id="3051826"/>
    <lineage>
        <taxon>Bacteria</taxon>
        <taxon>Pseudomonadati</taxon>
        <taxon>Bacteroidota</taxon>
        <taxon>Cytophagia</taxon>
        <taxon>Cytophagales</taxon>
        <taxon>Splendidivirgaceae</taxon>
        <taxon>Splendidivirga</taxon>
    </lineage>
</organism>
<dbReference type="RefSeq" id="WP_346751209.1">
    <property type="nucleotide sequence ID" value="NZ_JAUJEA010000002.1"/>
</dbReference>
<feature type="coiled-coil region" evidence="1">
    <location>
        <begin position="39"/>
        <end position="66"/>
    </location>
</feature>
<sequence length="154" mass="18449">MKTTQFDEFLKINKIKVIELPEPIREKMEIHKDMHDQLGDTVEDDKKTLQKKLDDLEDEIYEDLLNEFDDQLTNNEVIQEKPKPEKKKEAKKEKDKNEEILDIIYEDGKIDNLSKSYLKSKGLDVDFSQWEISIGKYLLYRKSVFHIRFRLAKK</sequence>
<keyword evidence="1" id="KW-0175">Coiled coil</keyword>
<evidence type="ECO:0000313" key="5">
    <source>
        <dbReference type="Proteomes" id="UP001172082"/>
    </source>
</evidence>
<feature type="compositionally biased region" description="Basic and acidic residues" evidence="2">
    <location>
        <begin position="78"/>
        <end position="95"/>
    </location>
</feature>
<evidence type="ECO:0000313" key="4">
    <source>
        <dbReference type="EMBL" id="MDN5201183.1"/>
    </source>
</evidence>
<dbReference type="PROSITE" id="PS50209">
    <property type="entry name" value="CARD"/>
    <property type="match status" value="1"/>
</dbReference>
<dbReference type="Proteomes" id="UP001172082">
    <property type="component" value="Unassembled WGS sequence"/>
</dbReference>
<proteinExistence type="predicted"/>
<comment type="caution">
    <text evidence="4">The sequence shown here is derived from an EMBL/GenBank/DDBJ whole genome shotgun (WGS) entry which is preliminary data.</text>
</comment>
<keyword evidence="5" id="KW-1185">Reference proteome</keyword>